<comment type="caution">
    <text evidence="1">The sequence shown here is derived from an EMBL/GenBank/DDBJ whole genome shotgun (WGS) entry which is preliminary data.</text>
</comment>
<dbReference type="EMBL" id="CABP01000078">
    <property type="protein sequence ID" value="CBI04693.1"/>
    <property type="molecule type" value="Genomic_DNA"/>
</dbReference>
<gene>
    <name evidence="1" type="ORF">CARN5_1856</name>
</gene>
<accession>E6QBW7</accession>
<organism evidence="1">
    <name type="scientific">mine drainage metagenome</name>
    <dbReference type="NCBI Taxonomy" id="410659"/>
    <lineage>
        <taxon>unclassified sequences</taxon>
        <taxon>metagenomes</taxon>
        <taxon>ecological metagenomes</taxon>
    </lineage>
</organism>
<dbReference type="AlphaFoldDB" id="E6QBW7"/>
<proteinExistence type="predicted"/>
<reference evidence="1" key="1">
    <citation type="submission" date="2009-10" db="EMBL/GenBank/DDBJ databases">
        <title>Diversity of trophic interactions inside an arsenic-rich microbial ecosystem.</title>
        <authorList>
            <person name="Bertin P.N."/>
            <person name="Heinrich-Salmeron A."/>
            <person name="Pelletier E."/>
            <person name="Goulhen-Chollet F."/>
            <person name="Arsene-Ploetze F."/>
            <person name="Gallien S."/>
            <person name="Calteau A."/>
            <person name="Vallenet D."/>
            <person name="Casiot C."/>
            <person name="Chane-Woon-Ming B."/>
            <person name="Giloteaux L."/>
            <person name="Barakat M."/>
            <person name="Bonnefoy V."/>
            <person name="Bruneel O."/>
            <person name="Chandler M."/>
            <person name="Cleiss J."/>
            <person name="Duran R."/>
            <person name="Elbaz-Poulichet F."/>
            <person name="Fonknechten N."/>
            <person name="Lauga B."/>
            <person name="Mornico D."/>
            <person name="Ortet P."/>
            <person name="Schaeffer C."/>
            <person name="Siguier P."/>
            <person name="Alexander Thil Smith A."/>
            <person name="Van Dorsselaer A."/>
            <person name="Weissenbach J."/>
            <person name="Medigue C."/>
            <person name="Le Paslier D."/>
        </authorList>
    </citation>
    <scope>NUCLEOTIDE SEQUENCE</scope>
</reference>
<evidence type="ECO:0000313" key="1">
    <source>
        <dbReference type="EMBL" id="CBI04693.1"/>
    </source>
</evidence>
<name>E6QBW7_9ZZZZ</name>
<protein>
    <submittedName>
        <fullName evidence="1">Uncharacterized protein</fullName>
    </submittedName>
</protein>
<sequence length="49" mass="6004">MSTLFPVRFYLWTGIWLRRRGSINHQAIAMDQYRYIPYRFGIVSRFTAF</sequence>